<sequence length="398" mass="43090">MSHLTPGTLLLSAPAFVQCQTAPSCSLHPPGRGLPLPASPYLPRRSDCPHRGGRERDRSEMAADQGSCGALTAAVCMVIGIATMGLLRAQEGRIPSESRLDYFPDQGWLRETVQWDAQHMRFLVSHMEGGIGQIAYTPAQSSAPAHEQTLVPRNFNLPFSGLSTNGFKIDYTRNRIVSAMADLLKNKFSAVAAYDISTWDLIFFLKLAGSERASLADDVAIDEGGNIYVTDALGGLIWKVTPDGSNFEEMTAKGAFSVKPRSRLLSFVSVNGIVYHPEGFLIVGHTGGDCLFKVSLDGQYVRRVDLEGTLFGDGIALVSPIQLAVAGLWTGVRLVQSSDLWLTANVTHIYASPCHRLATSVTVKDQDVFVNYLIGQGIPYYSTIGRAVFTPVASSFTM</sequence>
<protein>
    <submittedName>
        <fullName evidence="3">Uncharacterized protein</fullName>
    </submittedName>
</protein>
<reference evidence="3" key="1">
    <citation type="submission" date="2021-01" db="EMBL/GenBank/DDBJ databases">
        <title>Adiantum capillus-veneris genome.</title>
        <authorList>
            <person name="Fang Y."/>
            <person name="Liao Q."/>
        </authorList>
    </citation>
    <scope>NUCLEOTIDE SEQUENCE</scope>
    <source>
        <strain evidence="3">H3</strain>
        <tissue evidence="3">Leaf</tissue>
    </source>
</reference>
<feature type="signal peptide" evidence="2">
    <location>
        <begin position="1"/>
        <end position="19"/>
    </location>
</feature>
<evidence type="ECO:0000313" key="4">
    <source>
        <dbReference type="Proteomes" id="UP000886520"/>
    </source>
</evidence>
<feature type="compositionally biased region" description="Basic and acidic residues" evidence="1">
    <location>
        <begin position="44"/>
        <end position="61"/>
    </location>
</feature>
<dbReference type="InterPro" id="IPR053224">
    <property type="entry name" value="Sensory_adhesion_molecule"/>
</dbReference>
<keyword evidence="2" id="KW-0732">Signal</keyword>
<dbReference type="PANTHER" id="PTHR31460">
    <property type="match status" value="1"/>
</dbReference>
<feature type="chain" id="PRO_5038778697" evidence="2">
    <location>
        <begin position="20"/>
        <end position="398"/>
    </location>
</feature>
<dbReference type="Gene3D" id="2.120.10.30">
    <property type="entry name" value="TolB, C-terminal domain"/>
    <property type="match status" value="1"/>
</dbReference>
<comment type="caution">
    <text evidence="3">The sequence shown here is derived from an EMBL/GenBank/DDBJ whole genome shotgun (WGS) entry which is preliminary data.</text>
</comment>
<dbReference type="EMBL" id="JABFUD020000019">
    <property type="protein sequence ID" value="KAI5064737.1"/>
    <property type="molecule type" value="Genomic_DNA"/>
</dbReference>
<evidence type="ECO:0000313" key="3">
    <source>
        <dbReference type="EMBL" id="KAI5064737.1"/>
    </source>
</evidence>
<dbReference type="GO" id="GO:0005783">
    <property type="term" value="C:endoplasmic reticulum"/>
    <property type="evidence" value="ECO:0007669"/>
    <property type="project" value="TreeGrafter"/>
</dbReference>
<evidence type="ECO:0000256" key="1">
    <source>
        <dbReference type="SAM" id="MobiDB-lite"/>
    </source>
</evidence>
<accession>A0A9D4UBT9</accession>
<dbReference type="Proteomes" id="UP000886520">
    <property type="component" value="Chromosome 19"/>
</dbReference>
<dbReference type="PANTHER" id="PTHR31460:SF0">
    <property type="entry name" value="CALCIUM-DEPENDENT PHOSPHOTRIESTERASE SUPERFAMILY PROTEIN-RELATED"/>
    <property type="match status" value="1"/>
</dbReference>
<gene>
    <name evidence="3" type="ORF">GOP47_0019432</name>
</gene>
<keyword evidence="4" id="KW-1185">Reference proteome</keyword>
<feature type="region of interest" description="Disordered" evidence="1">
    <location>
        <begin position="36"/>
        <end position="64"/>
    </location>
</feature>
<dbReference type="InterPro" id="IPR011042">
    <property type="entry name" value="6-blade_b-propeller_TolB-like"/>
</dbReference>
<dbReference type="SUPFAM" id="SSF101898">
    <property type="entry name" value="NHL repeat"/>
    <property type="match status" value="1"/>
</dbReference>
<evidence type="ECO:0000256" key="2">
    <source>
        <dbReference type="SAM" id="SignalP"/>
    </source>
</evidence>
<name>A0A9D4UBT9_ADICA</name>
<dbReference type="AlphaFoldDB" id="A0A9D4UBT9"/>
<organism evidence="3 4">
    <name type="scientific">Adiantum capillus-veneris</name>
    <name type="common">Maidenhair fern</name>
    <dbReference type="NCBI Taxonomy" id="13818"/>
    <lineage>
        <taxon>Eukaryota</taxon>
        <taxon>Viridiplantae</taxon>
        <taxon>Streptophyta</taxon>
        <taxon>Embryophyta</taxon>
        <taxon>Tracheophyta</taxon>
        <taxon>Polypodiopsida</taxon>
        <taxon>Polypodiidae</taxon>
        <taxon>Polypodiales</taxon>
        <taxon>Pteridineae</taxon>
        <taxon>Pteridaceae</taxon>
        <taxon>Vittarioideae</taxon>
        <taxon>Adiantum</taxon>
    </lineage>
</organism>
<dbReference type="OrthoDB" id="1902639at2759"/>
<proteinExistence type="predicted"/>